<dbReference type="AlphaFoldDB" id="A0A6A4S945"/>
<organism evidence="1 2">
    <name type="scientific">Scophthalmus maximus</name>
    <name type="common">Turbot</name>
    <name type="synonym">Psetta maxima</name>
    <dbReference type="NCBI Taxonomy" id="52904"/>
    <lineage>
        <taxon>Eukaryota</taxon>
        <taxon>Metazoa</taxon>
        <taxon>Chordata</taxon>
        <taxon>Craniata</taxon>
        <taxon>Vertebrata</taxon>
        <taxon>Euteleostomi</taxon>
        <taxon>Actinopterygii</taxon>
        <taxon>Neopterygii</taxon>
        <taxon>Teleostei</taxon>
        <taxon>Neoteleostei</taxon>
        <taxon>Acanthomorphata</taxon>
        <taxon>Carangaria</taxon>
        <taxon>Pleuronectiformes</taxon>
        <taxon>Pleuronectoidei</taxon>
        <taxon>Scophthalmidae</taxon>
        <taxon>Scophthalmus</taxon>
    </lineage>
</organism>
<comment type="caution">
    <text evidence="1">The sequence shown here is derived from an EMBL/GenBank/DDBJ whole genome shotgun (WGS) entry which is preliminary data.</text>
</comment>
<protein>
    <submittedName>
        <fullName evidence="1">Uncharacterized protein</fullName>
    </submittedName>
</protein>
<accession>A0A6A4S945</accession>
<evidence type="ECO:0000313" key="2">
    <source>
        <dbReference type="Proteomes" id="UP000438429"/>
    </source>
</evidence>
<gene>
    <name evidence="1" type="ORF">F2P81_018184</name>
</gene>
<dbReference type="Proteomes" id="UP000438429">
    <property type="component" value="Unassembled WGS sequence"/>
</dbReference>
<proteinExistence type="predicted"/>
<name>A0A6A4S945_SCOMX</name>
<sequence length="142" mass="15420">MVRTSGRKSPGLRGSAIEAAVLTAATFELVLSCEKSAPTEYFRTTSGLEFTSEAASLCGTHDAVSIEATGENDRTETMSCISSQKKEKGGVTSMILNETSKYGDFSTRSNGKLGKAGHKHMRGNVKSVYVTFTLRWRSVERR</sequence>
<evidence type="ECO:0000313" key="1">
    <source>
        <dbReference type="EMBL" id="KAF0029079.1"/>
    </source>
</evidence>
<dbReference type="EMBL" id="VEVO01000016">
    <property type="protein sequence ID" value="KAF0029079.1"/>
    <property type="molecule type" value="Genomic_DNA"/>
</dbReference>
<reference evidence="1 2" key="1">
    <citation type="submission" date="2019-06" db="EMBL/GenBank/DDBJ databases">
        <title>Draft genomes of female and male turbot (Scophthalmus maximus).</title>
        <authorList>
            <person name="Xu H."/>
            <person name="Xu X.-W."/>
            <person name="Shao C."/>
            <person name="Chen S."/>
        </authorList>
    </citation>
    <scope>NUCLEOTIDE SEQUENCE [LARGE SCALE GENOMIC DNA]</scope>
    <source>
        <strain evidence="1">Ysfricsl-2016a</strain>
        <tissue evidence="1">Blood</tissue>
    </source>
</reference>